<dbReference type="InterPro" id="IPR048031">
    <property type="entry name" value="ScyD/ScyE-like"/>
</dbReference>
<sequence>MGRLTTIGAVGVATVLAATLTTPGTAQARHTDPDPRVVVGGLDGPRGVDTLGKGRTLVSESDGSFSLVIERRKKKPAKVVRLGAVPGSSPAVAAGRKGRVYVLAGVGGEPGGPPVPGESTLYEWRPGWAAPKARLDLVAYQAKDPDPYDLENLPGETNPFGIAALRDGSVLIADAANNDLVRWWPNGRTVTVARLKTRVVEGPPELGLPGPVPSEAVPTSVAVGPDGYWYVGELRGFPATPGTSQVWRIKPGTVNATCDPEKPRRGPCRRYADGLTSIVDLAGTKKSVYAVSMSKLSWLAAESDPPIPGAEIGGLYRITKAKGRTKIRELAAGKLVLPGGVDVGRKGIYVTGPLFGEGSLSVIR</sequence>
<reference evidence="2" key="1">
    <citation type="submission" date="2021-01" db="EMBL/GenBank/DDBJ databases">
        <title>Novel species in genus Nocardioides.</title>
        <authorList>
            <person name="Zhang G."/>
        </authorList>
    </citation>
    <scope>NUCLEOTIDE SEQUENCE</scope>
    <source>
        <strain evidence="2">Zg-536</strain>
    </source>
</reference>
<accession>A0A939BZC9</accession>
<feature type="chain" id="PRO_5037498288" evidence="1">
    <location>
        <begin position="29"/>
        <end position="364"/>
    </location>
</feature>
<dbReference type="InterPro" id="IPR011042">
    <property type="entry name" value="6-blade_b-propeller_TolB-like"/>
</dbReference>
<proteinExistence type="predicted"/>
<name>A0A939BZC9_9ACTN</name>
<dbReference type="AlphaFoldDB" id="A0A939BZC9"/>
<dbReference type="Proteomes" id="UP000663791">
    <property type="component" value="Unassembled WGS sequence"/>
</dbReference>
<keyword evidence="1" id="KW-0732">Signal</keyword>
<keyword evidence="3" id="KW-1185">Reference proteome</keyword>
<dbReference type="RefSeq" id="WP_205292227.1">
    <property type="nucleotide sequence ID" value="NZ_CP074406.1"/>
</dbReference>
<gene>
    <name evidence="2" type="ORF">JK386_13505</name>
</gene>
<dbReference type="NCBIfam" id="NF033206">
    <property type="entry name" value="ScyE_fam"/>
    <property type="match status" value="1"/>
</dbReference>
<comment type="caution">
    <text evidence="2">The sequence shown here is derived from an EMBL/GenBank/DDBJ whole genome shotgun (WGS) entry which is preliminary data.</text>
</comment>
<dbReference type="EMBL" id="JAERTX010000012">
    <property type="protein sequence ID" value="MBM9460915.1"/>
    <property type="molecule type" value="Genomic_DNA"/>
</dbReference>
<dbReference type="SUPFAM" id="SSF63829">
    <property type="entry name" value="Calcium-dependent phosphotriesterase"/>
    <property type="match status" value="1"/>
</dbReference>
<protein>
    <submittedName>
        <fullName evidence="2">ScyD/ScyE family protein</fullName>
    </submittedName>
</protein>
<feature type="signal peptide" evidence="1">
    <location>
        <begin position="1"/>
        <end position="28"/>
    </location>
</feature>
<evidence type="ECO:0000256" key="1">
    <source>
        <dbReference type="SAM" id="SignalP"/>
    </source>
</evidence>
<evidence type="ECO:0000313" key="2">
    <source>
        <dbReference type="EMBL" id="MBM9460915.1"/>
    </source>
</evidence>
<evidence type="ECO:0000313" key="3">
    <source>
        <dbReference type="Proteomes" id="UP000663791"/>
    </source>
</evidence>
<organism evidence="2 3">
    <name type="scientific">Nocardioides faecalis</name>
    <dbReference type="NCBI Taxonomy" id="2803858"/>
    <lineage>
        <taxon>Bacteria</taxon>
        <taxon>Bacillati</taxon>
        <taxon>Actinomycetota</taxon>
        <taxon>Actinomycetes</taxon>
        <taxon>Propionibacteriales</taxon>
        <taxon>Nocardioidaceae</taxon>
        <taxon>Nocardioides</taxon>
    </lineage>
</organism>
<dbReference type="Gene3D" id="2.120.10.30">
    <property type="entry name" value="TolB, C-terminal domain"/>
    <property type="match status" value="1"/>
</dbReference>